<dbReference type="Proteomes" id="UP000662703">
    <property type="component" value="Unassembled WGS sequence"/>
</dbReference>
<feature type="transmembrane region" description="Helical" evidence="1">
    <location>
        <begin position="128"/>
        <end position="145"/>
    </location>
</feature>
<dbReference type="RefSeq" id="WP_194865619.1">
    <property type="nucleotide sequence ID" value="NZ_ARXX01000044.1"/>
</dbReference>
<proteinExistence type="predicted"/>
<gene>
    <name evidence="2" type="ORF">Y5W_02677</name>
</gene>
<evidence type="ECO:0000256" key="1">
    <source>
        <dbReference type="SAM" id="Phobius"/>
    </source>
</evidence>
<organism evidence="2 3">
    <name type="scientific">Alloalcanivorax profundimaris</name>
    <dbReference type="NCBI Taxonomy" id="2735259"/>
    <lineage>
        <taxon>Bacteria</taxon>
        <taxon>Pseudomonadati</taxon>
        <taxon>Pseudomonadota</taxon>
        <taxon>Gammaproteobacteria</taxon>
        <taxon>Oceanospirillales</taxon>
        <taxon>Alcanivoracaceae</taxon>
        <taxon>Alloalcanivorax</taxon>
    </lineage>
</organism>
<comment type="caution">
    <text evidence="2">The sequence shown here is derived from an EMBL/GenBank/DDBJ whole genome shotgun (WGS) entry which is preliminary data.</text>
</comment>
<keyword evidence="3" id="KW-1185">Reference proteome</keyword>
<name>A0ABS0ATE5_9GAMM</name>
<keyword evidence="1" id="KW-1133">Transmembrane helix</keyword>
<reference evidence="2 3" key="1">
    <citation type="submission" date="2012-09" db="EMBL/GenBank/DDBJ databases">
        <title>Genome Sequence of alkane-degrading Bacterium Alcanivorax sp. 521-1.</title>
        <authorList>
            <person name="Lai Q."/>
            <person name="Shao Z."/>
        </authorList>
    </citation>
    <scope>NUCLEOTIDE SEQUENCE [LARGE SCALE GENOMIC DNA]</scope>
    <source>
        <strain evidence="2 3">521-1</strain>
    </source>
</reference>
<protein>
    <recommendedName>
        <fullName evidence="4">Transmembrane protein</fullName>
    </recommendedName>
</protein>
<sequence length="150" mass="17070">MKDIWGDVLEFRLYILVLISVVLYVLSLFFPAFTTDSSYQGFSAVLNDYMGWYVLMIGWAAVLDNCIAWFANPLFGLSVLMLLCGQTSKVTRNLSYGSFILALSSFFYSSLWADGGPRERIVEYQAGFWLWLSAMFGVAFCAMLSRDNMY</sequence>
<accession>A0ABS0ATE5</accession>
<evidence type="ECO:0000313" key="2">
    <source>
        <dbReference type="EMBL" id="MBF5057383.1"/>
    </source>
</evidence>
<evidence type="ECO:0008006" key="4">
    <source>
        <dbReference type="Google" id="ProtNLM"/>
    </source>
</evidence>
<feature type="transmembrane region" description="Helical" evidence="1">
    <location>
        <begin position="53"/>
        <end position="82"/>
    </location>
</feature>
<feature type="transmembrane region" description="Helical" evidence="1">
    <location>
        <begin position="12"/>
        <end position="33"/>
    </location>
</feature>
<keyword evidence="1" id="KW-0812">Transmembrane</keyword>
<evidence type="ECO:0000313" key="3">
    <source>
        <dbReference type="Proteomes" id="UP000662703"/>
    </source>
</evidence>
<keyword evidence="1" id="KW-0472">Membrane</keyword>
<dbReference type="EMBL" id="ARXX01000044">
    <property type="protein sequence ID" value="MBF5057383.1"/>
    <property type="molecule type" value="Genomic_DNA"/>
</dbReference>
<feature type="transmembrane region" description="Helical" evidence="1">
    <location>
        <begin position="94"/>
        <end position="113"/>
    </location>
</feature>